<dbReference type="PANTHER" id="PTHR38115:SF1">
    <property type="entry name" value="LIPOCALIN-LIKE DOMAIN-CONTAINING PROTEIN"/>
    <property type="match status" value="1"/>
</dbReference>
<protein>
    <submittedName>
        <fullName evidence="1">Uncharacterized protein</fullName>
    </submittedName>
</protein>
<dbReference type="AlphaFoldDB" id="A0A9P8WJA8"/>
<dbReference type="OrthoDB" id="425354at2759"/>
<gene>
    <name evidence="1" type="ORF">B0T10DRAFT_125415</name>
</gene>
<evidence type="ECO:0000313" key="2">
    <source>
        <dbReference type="Proteomes" id="UP000777438"/>
    </source>
</evidence>
<reference evidence="1 2" key="1">
    <citation type="journal article" date="2021" name="Nat. Commun.">
        <title>Genetic determinants of endophytism in the Arabidopsis root mycobiome.</title>
        <authorList>
            <person name="Mesny F."/>
            <person name="Miyauchi S."/>
            <person name="Thiergart T."/>
            <person name="Pickel B."/>
            <person name="Atanasova L."/>
            <person name="Karlsson M."/>
            <person name="Huettel B."/>
            <person name="Barry K.W."/>
            <person name="Haridas S."/>
            <person name="Chen C."/>
            <person name="Bauer D."/>
            <person name="Andreopoulos W."/>
            <person name="Pangilinan J."/>
            <person name="LaButti K."/>
            <person name="Riley R."/>
            <person name="Lipzen A."/>
            <person name="Clum A."/>
            <person name="Drula E."/>
            <person name="Henrissat B."/>
            <person name="Kohler A."/>
            <person name="Grigoriev I.V."/>
            <person name="Martin F.M."/>
            <person name="Hacquard S."/>
        </authorList>
    </citation>
    <scope>NUCLEOTIDE SEQUENCE [LARGE SCALE GENOMIC DNA]</scope>
    <source>
        <strain evidence="1 2">MPI-CAGE-CH-0241</strain>
    </source>
</reference>
<sequence length="189" mass="21181">MAAPAEKTLQDLSGKWLLNKTISDSSEPVLALQGIGFLTRKGIGLASITLDVNQYTAPPKAPSESTDVVSHIDITQTASGLKSTQEDRCLDDFFRAHADWLFGKVRGKSSWVSLDDVDDEFLKKGWIVEGDGKFIKSHVESEDNGWVAVQIWGFELIDGVRRYARHIVVTKKQERVQIRLVYDYLPESE</sequence>
<dbReference type="PANTHER" id="PTHR38115">
    <property type="entry name" value="LIPOCALIN-LIKE DOMAIN-CONTAINING PROTEIN"/>
    <property type="match status" value="1"/>
</dbReference>
<dbReference type="Proteomes" id="UP000777438">
    <property type="component" value="Unassembled WGS sequence"/>
</dbReference>
<comment type="caution">
    <text evidence="1">The sequence shown here is derived from an EMBL/GenBank/DDBJ whole genome shotgun (WGS) entry which is preliminary data.</text>
</comment>
<organism evidence="1 2">
    <name type="scientific">Thelonectria olida</name>
    <dbReference type="NCBI Taxonomy" id="1576542"/>
    <lineage>
        <taxon>Eukaryota</taxon>
        <taxon>Fungi</taxon>
        <taxon>Dikarya</taxon>
        <taxon>Ascomycota</taxon>
        <taxon>Pezizomycotina</taxon>
        <taxon>Sordariomycetes</taxon>
        <taxon>Hypocreomycetidae</taxon>
        <taxon>Hypocreales</taxon>
        <taxon>Nectriaceae</taxon>
        <taxon>Thelonectria</taxon>
    </lineage>
</organism>
<proteinExistence type="predicted"/>
<evidence type="ECO:0000313" key="1">
    <source>
        <dbReference type="EMBL" id="KAH6898972.1"/>
    </source>
</evidence>
<dbReference type="InterPro" id="IPR053037">
    <property type="entry name" value="Pericyclase_pydY-like"/>
</dbReference>
<dbReference type="EMBL" id="JAGPYM010000002">
    <property type="protein sequence ID" value="KAH6898972.1"/>
    <property type="molecule type" value="Genomic_DNA"/>
</dbReference>
<keyword evidence="2" id="KW-1185">Reference proteome</keyword>
<accession>A0A9P8WJA8</accession>
<name>A0A9P8WJA8_9HYPO</name>